<dbReference type="EMBL" id="SORI01000016">
    <property type="protein sequence ID" value="TDY57072.1"/>
    <property type="molecule type" value="Genomic_DNA"/>
</dbReference>
<dbReference type="Pfam" id="PF02311">
    <property type="entry name" value="AraC_binding"/>
    <property type="match status" value="1"/>
</dbReference>
<feature type="region of interest" description="Disordered" evidence="4">
    <location>
        <begin position="281"/>
        <end position="300"/>
    </location>
</feature>
<dbReference type="GO" id="GO:0003700">
    <property type="term" value="F:DNA-binding transcription factor activity"/>
    <property type="evidence" value="ECO:0007669"/>
    <property type="project" value="InterPro"/>
</dbReference>
<evidence type="ECO:0000256" key="4">
    <source>
        <dbReference type="SAM" id="MobiDB-lite"/>
    </source>
</evidence>
<evidence type="ECO:0000313" key="6">
    <source>
        <dbReference type="EMBL" id="TDY57072.1"/>
    </source>
</evidence>
<dbReference type="SMART" id="SM00342">
    <property type="entry name" value="HTH_ARAC"/>
    <property type="match status" value="1"/>
</dbReference>
<name>A0A4R8M276_9BACT</name>
<comment type="caution">
    <text evidence="6">The sequence shown here is derived from an EMBL/GenBank/DDBJ whole genome shotgun (WGS) entry which is preliminary data.</text>
</comment>
<keyword evidence="7" id="KW-1185">Reference proteome</keyword>
<evidence type="ECO:0000256" key="1">
    <source>
        <dbReference type="ARBA" id="ARBA00023015"/>
    </source>
</evidence>
<dbReference type="Proteomes" id="UP000295066">
    <property type="component" value="Unassembled WGS sequence"/>
</dbReference>
<gene>
    <name evidence="6" type="ORF">C8D99_11648</name>
</gene>
<accession>A0A4R8M276</accession>
<evidence type="ECO:0000313" key="7">
    <source>
        <dbReference type="Proteomes" id="UP000295066"/>
    </source>
</evidence>
<dbReference type="PROSITE" id="PS01124">
    <property type="entry name" value="HTH_ARAC_FAMILY_2"/>
    <property type="match status" value="1"/>
</dbReference>
<dbReference type="Pfam" id="PF12833">
    <property type="entry name" value="HTH_18"/>
    <property type="match status" value="1"/>
</dbReference>
<keyword evidence="3" id="KW-0804">Transcription</keyword>
<feature type="compositionally biased region" description="Basic and acidic residues" evidence="4">
    <location>
        <begin position="290"/>
        <end position="300"/>
    </location>
</feature>
<dbReference type="Gene3D" id="1.10.10.60">
    <property type="entry name" value="Homeodomain-like"/>
    <property type="match status" value="2"/>
</dbReference>
<dbReference type="InterPro" id="IPR009057">
    <property type="entry name" value="Homeodomain-like_sf"/>
</dbReference>
<dbReference type="AlphaFoldDB" id="A0A4R8M276"/>
<evidence type="ECO:0000256" key="2">
    <source>
        <dbReference type="ARBA" id="ARBA00023125"/>
    </source>
</evidence>
<dbReference type="RefSeq" id="WP_166670153.1">
    <property type="nucleotide sequence ID" value="NZ_SORI01000016.1"/>
</dbReference>
<dbReference type="InterPro" id="IPR037923">
    <property type="entry name" value="HTH-like"/>
</dbReference>
<dbReference type="PANTHER" id="PTHR46796">
    <property type="entry name" value="HTH-TYPE TRANSCRIPTIONAL ACTIVATOR RHAS-RELATED"/>
    <property type="match status" value="1"/>
</dbReference>
<dbReference type="SUPFAM" id="SSF51215">
    <property type="entry name" value="Regulatory protein AraC"/>
    <property type="match status" value="1"/>
</dbReference>
<protein>
    <submittedName>
        <fullName evidence="6">AraC family transcriptional regulator</fullName>
    </submittedName>
</protein>
<sequence>MEKNGDTLPGRSEKNRTRFWRSEYLPGVLFLDGTFLDMKFTRHSHETYAFGVIESGALAFRYRGEDVVASEGMLGMVVPGEVHDGHPALGRGWRYRMAYADPESVRTLTGEPGGKDRGLPFIGRGALESRELAALFRRLIGGLQAGTMDRLTASSLWTAFISELFGRFGEYPAAAPRTSRGSVRAACAFLRENMTRNISLDELAALSSLSPWHFLRTFRDETGLPPHAYLTQLRVRKAERLLRAGHSPSMAAAEAGFADQSHLTRWFRRIVGATPAAFLKEMSPAGARHSRSEGENGHGQ</sequence>
<dbReference type="InterPro" id="IPR018060">
    <property type="entry name" value="HTH_AraC"/>
</dbReference>
<dbReference type="InterPro" id="IPR003313">
    <property type="entry name" value="AraC-bd"/>
</dbReference>
<dbReference type="GO" id="GO:0043565">
    <property type="term" value="F:sequence-specific DNA binding"/>
    <property type="evidence" value="ECO:0007669"/>
    <property type="project" value="InterPro"/>
</dbReference>
<keyword evidence="2" id="KW-0238">DNA-binding</keyword>
<reference evidence="6 7" key="1">
    <citation type="submission" date="2019-03" db="EMBL/GenBank/DDBJ databases">
        <title>Genomic Encyclopedia of Type Strains, Phase IV (KMG-IV): sequencing the most valuable type-strain genomes for metagenomic binning, comparative biology and taxonomic classification.</title>
        <authorList>
            <person name="Goeker M."/>
        </authorList>
    </citation>
    <scope>NUCLEOTIDE SEQUENCE [LARGE SCALE GENOMIC DNA]</scope>
    <source>
        <strain evidence="6 7">DSM 25964</strain>
    </source>
</reference>
<dbReference type="InterPro" id="IPR050204">
    <property type="entry name" value="AraC_XylS_family_regulators"/>
</dbReference>
<dbReference type="PANTHER" id="PTHR46796:SF2">
    <property type="entry name" value="TRANSCRIPTIONAL REGULATORY PROTEIN"/>
    <property type="match status" value="1"/>
</dbReference>
<evidence type="ECO:0000256" key="3">
    <source>
        <dbReference type="ARBA" id="ARBA00023163"/>
    </source>
</evidence>
<proteinExistence type="predicted"/>
<feature type="domain" description="HTH araC/xylS-type" evidence="5">
    <location>
        <begin position="184"/>
        <end position="281"/>
    </location>
</feature>
<keyword evidence="1" id="KW-0805">Transcription regulation</keyword>
<organism evidence="6 7">
    <name type="scientific">Aminivibrio pyruvatiphilus</name>
    <dbReference type="NCBI Taxonomy" id="1005740"/>
    <lineage>
        <taxon>Bacteria</taxon>
        <taxon>Thermotogati</taxon>
        <taxon>Synergistota</taxon>
        <taxon>Synergistia</taxon>
        <taxon>Synergistales</taxon>
        <taxon>Aminobacteriaceae</taxon>
        <taxon>Aminivibrio</taxon>
    </lineage>
</organism>
<evidence type="ECO:0000259" key="5">
    <source>
        <dbReference type="PROSITE" id="PS01124"/>
    </source>
</evidence>
<dbReference type="SUPFAM" id="SSF46689">
    <property type="entry name" value="Homeodomain-like"/>
    <property type="match status" value="2"/>
</dbReference>